<dbReference type="Gene3D" id="3.90.79.10">
    <property type="entry name" value="Nucleoside Triphosphate Pyrophosphohydrolase"/>
    <property type="match status" value="1"/>
</dbReference>
<dbReference type="SUPFAM" id="SSF55811">
    <property type="entry name" value="Nudix"/>
    <property type="match status" value="1"/>
</dbReference>
<accession>A0ABP7RFM3</accession>
<evidence type="ECO:0000313" key="4">
    <source>
        <dbReference type="EMBL" id="GAA3996721.1"/>
    </source>
</evidence>
<dbReference type="InterPro" id="IPR000086">
    <property type="entry name" value="NUDIX_hydrolase_dom"/>
</dbReference>
<protein>
    <recommendedName>
        <fullName evidence="3">Nudix hydrolase domain-containing protein</fullName>
    </recommendedName>
</protein>
<evidence type="ECO:0000313" key="5">
    <source>
        <dbReference type="Proteomes" id="UP001501747"/>
    </source>
</evidence>
<name>A0ABP7RFM3_9PSEU</name>
<dbReference type="InterPro" id="IPR015797">
    <property type="entry name" value="NUDIX_hydrolase-like_dom_sf"/>
</dbReference>
<reference evidence="5" key="1">
    <citation type="journal article" date="2019" name="Int. J. Syst. Evol. Microbiol.">
        <title>The Global Catalogue of Microorganisms (GCM) 10K type strain sequencing project: providing services to taxonomists for standard genome sequencing and annotation.</title>
        <authorList>
            <consortium name="The Broad Institute Genomics Platform"/>
            <consortium name="The Broad Institute Genome Sequencing Center for Infectious Disease"/>
            <person name="Wu L."/>
            <person name="Ma J."/>
        </authorList>
    </citation>
    <scope>NUCLEOTIDE SEQUENCE [LARGE SCALE GENOMIC DNA]</scope>
    <source>
        <strain evidence="5">JCM 17342</strain>
    </source>
</reference>
<dbReference type="EMBL" id="BAABAL010000005">
    <property type="protein sequence ID" value="GAA3996721.1"/>
    <property type="molecule type" value="Genomic_DNA"/>
</dbReference>
<evidence type="ECO:0000259" key="3">
    <source>
        <dbReference type="PROSITE" id="PS51462"/>
    </source>
</evidence>
<dbReference type="PANTHER" id="PTHR43046">
    <property type="entry name" value="GDP-MANNOSE MANNOSYL HYDROLASE"/>
    <property type="match status" value="1"/>
</dbReference>
<dbReference type="InterPro" id="IPR020084">
    <property type="entry name" value="NUDIX_hydrolase_CS"/>
</dbReference>
<sequence length="171" mass="18601">MREHQREAFAAAVLEVHPLPVDLRERHAAQPGTVASVGFIDRVALLNIRAGEVLTARSTGNNVFYLPGGKREPGESDVDTLRREVMEELGVTVRVESAQRFGVFEAQAHGFPPGVLVRTACYTAEFAGEPVPQGEIAELRWIGPTGRDLLSVADGLIMDELVASGLMWSRP</sequence>
<feature type="domain" description="Nudix hydrolase" evidence="3">
    <location>
        <begin position="30"/>
        <end position="163"/>
    </location>
</feature>
<dbReference type="PROSITE" id="PS51462">
    <property type="entry name" value="NUDIX"/>
    <property type="match status" value="1"/>
</dbReference>
<dbReference type="Pfam" id="PF00293">
    <property type="entry name" value="NUDIX"/>
    <property type="match status" value="1"/>
</dbReference>
<evidence type="ECO:0000256" key="2">
    <source>
        <dbReference type="ARBA" id="ARBA00022801"/>
    </source>
</evidence>
<gene>
    <name evidence="4" type="ORF">GCM10022247_15880</name>
</gene>
<keyword evidence="2" id="KW-0378">Hydrolase</keyword>
<dbReference type="PANTHER" id="PTHR43046:SF2">
    <property type="entry name" value="8-OXO-DGTP DIPHOSPHATASE-RELATED"/>
    <property type="match status" value="1"/>
</dbReference>
<dbReference type="Proteomes" id="UP001501747">
    <property type="component" value="Unassembled WGS sequence"/>
</dbReference>
<comment type="caution">
    <text evidence="4">The sequence shown here is derived from an EMBL/GenBank/DDBJ whole genome shotgun (WGS) entry which is preliminary data.</text>
</comment>
<dbReference type="CDD" id="cd04690">
    <property type="entry name" value="NUDIX_Hydrolase"/>
    <property type="match status" value="1"/>
</dbReference>
<comment type="cofactor">
    <cofactor evidence="1">
        <name>Mg(2+)</name>
        <dbReference type="ChEBI" id="CHEBI:18420"/>
    </cofactor>
</comment>
<evidence type="ECO:0000256" key="1">
    <source>
        <dbReference type="ARBA" id="ARBA00001946"/>
    </source>
</evidence>
<dbReference type="PROSITE" id="PS00893">
    <property type="entry name" value="NUDIX_BOX"/>
    <property type="match status" value="1"/>
</dbReference>
<organism evidence="4 5">
    <name type="scientific">Allokutzneria multivorans</name>
    <dbReference type="NCBI Taxonomy" id="1142134"/>
    <lineage>
        <taxon>Bacteria</taxon>
        <taxon>Bacillati</taxon>
        <taxon>Actinomycetota</taxon>
        <taxon>Actinomycetes</taxon>
        <taxon>Pseudonocardiales</taxon>
        <taxon>Pseudonocardiaceae</taxon>
        <taxon>Allokutzneria</taxon>
    </lineage>
</organism>
<proteinExistence type="predicted"/>
<keyword evidence="5" id="KW-1185">Reference proteome</keyword>